<evidence type="ECO:0000313" key="2">
    <source>
        <dbReference type="Proteomes" id="UP001221757"/>
    </source>
</evidence>
<name>A0AAD7CMB9_MYCRO</name>
<keyword evidence="2" id="KW-1185">Reference proteome</keyword>
<sequence>IGTKLHQATRKVISKRQPALLRSIPKFNGYCEDLERLRPPACMIPILTPLSTRLNTLRDDPSLHEDVWITPAEGQIPRWLNDVDVRDGIHALHSADRCAEESVRLNMECRNMSTWLTEELRIVKAAIGTLTGKTLKSHATNTN</sequence>
<dbReference type="EMBL" id="JARKIE010000339">
    <property type="protein sequence ID" value="KAJ7652999.1"/>
    <property type="molecule type" value="Genomic_DNA"/>
</dbReference>
<dbReference type="AlphaFoldDB" id="A0AAD7CMB9"/>
<protein>
    <submittedName>
        <fullName evidence="1">Uncharacterized protein</fullName>
    </submittedName>
</protein>
<proteinExistence type="predicted"/>
<dbReference type="Proteomes" id="UP001221757">
    <property type="component" value="Unassembled WGS sequence"/>
</dbReference>
<organism evidence="1 2">
    <name type="scientific">Mycena rosella</name>
    <name type="common">Pink bonnet</name>
    <name type="synonym">Agaricus rosellus</name>
    <dbReference type="NCBI Taxonomy" id="1033263"/>
    <lineage>
        <taxon>Eukaryota</taxon>
        <taxon>Fungi</taxon>
        <taxon>Dikarya</taxon>
        <taxon>Basidiomycota</taxon>
        <taxon>Agaricomycotina</taxon>
        <taxon>Agaricomycetes</taxon>
        <taxon>Agaricomycetidae</taxon>
        <taxon>Agaricales</taxon>
        <taxon>Marasmiineae</taxon>
        <taxon>Mycenaceae</taxon>
        <taxon>Mycena</taxon>
    </lineage>
</organism>
<evidence type="ECO:0000313" key="1">
    <source>
        <dbReference type="EMBL" id="KAJ7652999.1"/>
    </source>
</evidence>
<reference evidence="1" key="1">
    <citation type="submission" date="2023-03" db="EMBL/GenBank/DDBJ databases">
        <title>Massive genome expansion in bonnet fungi (Mycena s.s.) driven by repeated elements and novel gene families across ecological guilds.</title>
        <authorList>
            <consortium name="Lawrence Berkeley National Laboratory"/>
            <person name="Harder C.B."/>
            <person name="Miyauchi S."/>
            <person name="Viragh M."/>
            <person name="Kuo A."/>
            <person name="Thoen E."/>
            <person name="Andreopoulos B."/>
            <person name="Lu D."/>
            <person name="Skrede I."/>
            <person name="Drula E."/>
            <person name="Henrissat B."/>
            <person name="Morin E."/>
            <person name="Kohler A."/>
            <person name="Barry K."/>
            <person name="LaButti K."/>
            <person name="Morin E."/>
            <person name="Salamov A."/>
            <person name="Lipzen A."/>
            <person name="Mereny Z."/>
            <person name="Hegedus B."/>
            <person name="Baldrian P."/>
            <person name="Stursova M."/>
            <person name="Weitz H."/>
            <person name="Taylor A."/>
            <person name="Grigoriev I.V."/>
            <person name="Nagy L.G."/>
            <person name="Martin F."/>
            <person name="Kauserud H."/>
        </authorList>
    </citation>
    <scope>NUCLEOTIDE SEQUENCE</scope>
    <source>
        <strain evidence="1">CBHHK067</strain>
    </source>
</reference>
<gene>
    <name evidence="1" type="ORF">B0H17DRAFT_957640</name>
</gene>
<feature type="non-terminal residue" evidence="1">
    <location>
        <position position="1"/>
    </location>
</feature>
<comment type="caution">
    <text evidence="1">The sequence shown here is derived from an EMBL/GenBank/DDBJ whole genome shotgun (WGS) entry which is preliminary data.</text>
</comment>
<accession>A0AAD7CMB9</accession>